<feature type="region of interest" description="Disordered" evidence="1">
    <location>
        <begin position="1"/>
        <end position="60"/>
    </location>
</feature>
<reference evidence="2" key="1">
    <citation type="submission" date="2021-02" db="EMBL/GenBank/DDBJ databases">
        <authorList>
            <person name="Nowell W R."/>
        </authorList>
    </citation>
    <scope>NUCLEOTIDE SEQUENCE</scope>
</reference>
<feature type="compositionally biased region" description="Polar residues" evidence="1">
    <location>
        <begin position="14"/>
        <end position="28"/>
    </location>
</feature>
<sequence>MGTCTSTARHRQKLPQQSQPNRPTSKSSIVFDIDSPPPLPPLPSTAFPNQQHQQSQSLFTDFDLLSPSLIKPIFHSTDT</sequence>
<gene>
    <name evidence="2" type="ORF">XAT740_LOCUS58785</name>
</gene>
<feature type="non-terminal residue" evidence="2">
    <location>
        <position position="79"/>
    </location>
</feature>
<evidence type="ECO:0000313" key="2">
    <source>
        <dbReference type="EMBL" id="CAF1671579.1"/>
    </source>
</evidence>
<evidence type="ECO:0000313" key="3">
    <source>
        <dbReference type="Proteomes" id="UP000663828"/>
    </source>
</evidence>
<dbReference type="AlphaFoldDB" id="A0A816GA76"/>
<dbReference type="Proteomes" id="UP000663828">
    <property type="component" value="Unassembled WGS sequence"/>
</dbReference>
<protein>
    <submittedName>
        <fullName evidence="2">Uncharacterized protein</fullName>
    </submittedName>
</protein>
<dbReference type="EMBL" id="CAJNOR010013124">
    <property type="protein sequence ID" value="CAF1671579.1"/>
    <property type="molecule type" value="Genomic_DNA"/>
</dbReference>
<proteinExistence type="predicted"/>
<evidence type="ECO:0000256" key="1">
    <source>
        <dbReference type="SAM" id="MobiDB-lite"/>
    </source>
</evidence>
<keyword evidence="3" id="KW-1185">Reference proteome</keyword>
<accession>A0A816GA76</accession>
<name>A0A816GA76_ADIRI</name>
<organism evidence="2 3">
    <name type="scientific">Adineta ricciae</name>
    <name type="common">Rotifer</name>
    <dbReference type="NCBI Taxonomy" id="249248"/>
    <lineage>
        <taxon>Eukaryota</taxon>
        <taxon>Metazoa</taxon>
        <taxon>Spiralia</taxon>
        <taxon>Gnathifera</taxon>
        <taxon>Rotifera</taxon>
        <taxon>Eurotatoria</taxon>
        <taxon>Bdelloidea</taxon>
        <taxon>Adinetida</taxon>
        <taxon>Adinetidae</taxon>
        <taxon>Adineta</taxon>
    </lineage>
</organism>
<feature type="compositionally biased region" description="Polar residues" evidence="1">
    <location>
        <begin position="46"/>
        <end position="59"/>
    </location>
</feature>
<comment type="caution">
    <text evidence="2">The sequence shown here is derived from an EMBL/GenBank/DDBJ whole genome shotgun (WGS) entry which is preliminary data.</text>
</comment>